<keyword evidence="9" id="KW-0902">Two-component regulatory system</keyword>
<evidence type="ECO:0000256" key="10">
    <source>
        <dbReference type="ARBA" id="ARBA00023136"/>
    </source>
</evidence>
<dbReference type="GO" id="GO:0016020">
    <property type="term" value="C:membrane"/>
    <property type="evidence" value="ECO:0007669"/>
    <property type="project" value="UniProtKB-SubCell"/>
</dbReference>
<keyword evidence="8 11" id="KW-1133">Transmembrane helix</keyword>
<keyword evidence="2" id="KW-0597">Phosphoprotein</keyword>
<evidence type="ECO:0000256" key="6">
    <source>
        <dbReference type="ARBA" id="ARBA00022777"/>
    </source>
</evidence>
<evidence type="ECO:0000256" key="5">
    <source>
        <dbReference type="ARBA" id="ARBA00022741"/>
    </source>
</evidence>
<dbReference type="AlphaFoldDB" id="A0A5S4YWX2"/>
<evidence type="ECO:0000256" key="2">
    <source>
        <dbReference type="ARBA" id="ARBA00022553"/>
    </source>
</evidence>
<evidence type="ECO:0000256" key="7">
    <source>
        <dbReference type="ARBA" id="ARBA00022840"/>
    </source>
</evidence>
<protein>
    <submittedName>
        <fullName evidence="13">DUF4118 domain-containing protein</fullName>
    </submittedName>
</protein>
<evidence type="ECO:0000256" key="9">
    <source>
        <dbReference type="ARBA" id="ARBA00023012"/>
    </source>
</evidence>
<dbReference type="InterPro" id="IPR025201">
    <property type="entry name" value="KdpD_TM"/>
</dbReference>
<comment type="caution">
    <text evidence="13">The sequence shown here is derived from an EMBL/GenBank/DDBJ whole genome shotgun (WGS) entry which is preliminary data.</text>
</comment>
<keyword evidence="6" id="KW-0418">Kinase</keyword>
<dbReference type="GO" id="GO:0016301">
    <property type="term" value="F:kinase activity"/>
    <property type="evidence" value="ECO:0007669"/>
    <property type="project" value="UniProtKB-KW"/>
</dbReference>
<comment type="subcellular location">
    <subcellularLocation>
        <location evidence="1">Membrane</location>
        <topology evidence="1">Multi-pass membrane protein</topology>
    </subcellularLocation>
</comment>
<dbReference type="InterPro" id="IPR038318">
    <property type="entry name" value="KdpD_sf"/>
</dbReference>
<keyword evidence="10 11" id="KW-0472">Membrane</keyword>
<evidence type="ECO:0000256" key="1">
    <source>
        <dbReference type="ARBA" id="ARBA00004141"/>
    </source>
</evidence>
<evidence type="ECO:0000313" key="13">
    <source>
        <dbReference type="EMBL" id="TYO65569.1"/>
    </source>
</evidence>
<keyword evidence="5" id="KW-0547">Nucleotide-binding</keyword>
<keyword evidence="7" id="KW-0067">ATP-binding</keyword>
<reference evidence="13 14" key="1">
    <citation type="submission" date="2019-08" db="EMBL/GenBank/DDBJ databases">
        <title>Bradyrhizobium hipponensis sp. nov., a rhizobium isolated from a Lupinus angustifolius root nodule in Tunisia.</title>
        <authorList>
            <person name="Off K."/>
            <person name="Rejili M."/>
            <person name="Mars M."/>
            <person name="Brachmann A."/>
            <person name="Marin M."/>
        </authorList>
    </citation>
    <scope>NUCLEOTIDE SEQUENCE [LARGE SCALE GENOMIC DNA]</scope>
    <source>
        <strain evidence="14">aSej3</strain>
    </source>
</reference>
<feature type="transmembrane region" description="Helical" evidence="11">
    <location>
        <begin position="156"/>
        <end position="175"/>
    </location>
</feature>
<dbReference type="Pfam" id="PF13493">
    <property type="entry name" value="DUF4118"/>
    <property type="match status" value="1"/>
</dbReference>
<proteinExistence type="predicted"/>
<keyword evidence="14" id="KW-1185">Reference proteome</keyword>
<evidence type="ECO:0000256" key="3">
    <source>
        <dbReference type="ARBA" id="ARBA00022679"/>
    </source>
</evidence>
<sequence length="244" mass="26907">MDIWLRSRRPGCSRRRDARCGPRRLCLPDRSQGRVVGASSSLRSLPMTTIYRNYSIARLGDKFVAKSSDDDCLLISTDQRRLHSAIDALWDSLEMGIEPNWFAGSTAIDLDSFGPESAPSSSDPPTKVRKISCPLFLASAVAVSAPLSYFMEIEKAHARIDVLLTIGVCAVAVAFGKKFALMATFVATIVFNFFAVEPLLSFTVPTFDEAILFLMNLIASWGIPELLKLRDWLGTLVKDRTPGT</sequence>
<dbReference type="EMBL" id="VSTH01000051">
    <property type="protein sequence ID" value="TYO65569.1"/>
    <property type="molecule type" value="Genomic_DNA"/>
</dbReference>
<feature type="transmembrane region" description="Helical" evidence="11">
    <location>
        <begin position="182"/>
        <end position="204"/>
    </location>
</feature>
<evidence type="ECO:0000256" key="4">
    <source>
        <dbReference type="ARBA" id="ARBA00022692"/>
    </source>
</evidence>
<keyword evidence="4 11" id="KW-0812">Transmembrane</keyword>
<gene>
    <name evidence="13" type="ORF">FXV83_16695</name>
</gene>
<dbReference type="Gene3D" id="1.20.120.620">
    <property type="entry name" value="Backbone structure of the membrane domain of e. Coli histidine kinase receptor kdpd"/>
    <property type="match status" value="1"/>
</dbReference>
<evidence type="ECO:0000313" key="14">
    <source>
        <dbReference type="Proteomes" id="UP000324797"/>
    </source>
</evidence>
<feature type="transmembrane region" description="Helical" evidence="11">
    <location>
        <begin position="131"/>
        <end position="150"/>
    </location>
</feature>
<dbReference type="Proteomes" id="UP000324797">
    <property type="component" value="Unassembled WGS sequence"/>
</dbReference>
<dbReference type="GO" id="GO:0000160">
    <property type="term" value="P:phosphorelay signal transduction system"/>
    <property type="evidence" value="ECO:0007669"/>
    <property type="project" value="UniProtKB-KW"/>
</dbReference>
<evidence type="ECO:0000256" key="8">
    <source>
        <dbReference type="ARBA" id="ARBA00022989"/>
    </source>
</evidence>
<name>A0A5S4YWX2_9BRAD</name>
<evidence type="ECO:0000256" key="11">
    <source>
        <dbReference type="SAM" id="Phobius"/>
    </source>
</evidence>
<organism evidence="13 14">
    <name type="scientific">Bradyrhizobium hipponense</name>
    <dbReference type="NCBI Taxonomy" id="2605638"/>
    <lineage>
        <taxon>Bacteria</taxon>
        <taxon>Pseudomonadati</taxon>
        <taxon>Pseudomonadota</taxon>
        <taxon>Alphaproteobacteria</taxon>
        <taxon>Hyphomicrobiales</taxon>
        <taxon>Nitrobacteraceae</taxon>
        <taxon>Bradyrhizobium</taxon>
    </lineage>
</organism>
<dbReference type="GO" id="GO:0005524">
    <property type="term" value="F:ATP binding"/>
    <property type="evidence" value="ECO:0007669"/>
    <property type="project" value="UniProtKB-KW"/>
</dbReference>
<accession>A0A5S4YWX2</accession>
<feature type="domain" description="Sensor protein KdpD transmembrane" evidence="12">
    <location>
        <begin position="136"/>
        <end position="223"/>
    </location>
</feature>
<evidence type="ECO:0000259" key="12">
    <source>
        <dbReference type="Pfam" id="PF13493"/>
    </source>
</evidence>
<keyword evidence="3" id="KW-0808">Transferase</keyword>